<keyword evidence="4" id="KW-0255">Endonuclease</keyword>
<evidence type="ECO:0000313" key="9">
    <source>
        <dbReference type="Proteomes" id="UP001139971"/>
    </source>
</evidence>
<dbReference type="RefSeq" id="WP_263541796.1">
    <property type="nucleotide sequence ID" value="NZ_JAOVZO020000018.1"/>
</dbReference>
<name>A0A9X4BKD9_9GAMM</name>
<proteinExistence type="inferred from homology"/>
<evidence type="ECO:0000256" key="4">
    <source>
        <dbReference type="ARBA" id="ARBA00022759"/>
    </source>
</evidence>
<dbReference type="Proteomes" id="UP001139971">
    <property type="component" value="Unassembled WGS sequence"/>
</dbReference>
<comment type="similarity">
    <text evidence="1">Belongs to the HicA mRNA interferase family.</text>
</comment>
<keyword evidence="3" id="KW-0540">Nuclease</keyword>
<keyword evidence="5" id="KW-0378">Hydrolase</keyword>
<dbReference type="EMBL" id="JAOVZO020000018">
    <property type="protein sequence ID" value="MDC8014157.1"/>
    <property type="molecule type" value="Genomic_DNA"/>
</dbReference>
<keyword evidence="2" id="KW-1277">Toxin-antitoxin system</keyword>
<evidence type="ECO:0000256" key="2">
    <source>
        <dbReference type="ARBA" id="ARBA00022649"/>
    </source>
</evidence>
<dbReference type="GO" id="GO:0004519">
    <property type="term" value="F:endonuclease activity"/>
    <property type="evidence" value="ECO:0007669"/>
    <property type="project" value="UniProtKB-KW"/>
</dbReference>
<accession>A0A9X4BKD9</accession>
<dbReference type="SUPFAM" id="SSF54786">
    <property type="entry name" value="YcfA/nrd intein domain"/>
    <property type="match status" value="1"/>
</dbReference>
<dbReference type="Gene3D" id="3.30.920.30">
    <property type="entry name" value="Hypothetical protein"/>
    <property type="match status" value="1"/>
</dbReference>
<dbReference type="InterPro" id="IPR012933">
    <property type="entry name" value="HicA_mRNA_interferase"/>
</dbReference>
<dbReference type="InterPro" id="IPR038570">
    <property type="entry name" value="HicA_sf"/>
</dbReference>
<evidence type="ECO:0000313" key="8">
    <source>
        <dbReference type="EMBL" id="MDC8014157.1"/>
    </source>
</evidence>
<keyword evidence="7" id="KW-0346">Stress response</keyword>
<dbReference type="Pfam" id="PF07927">
    <property type="entry name" value="HicA_toxin"/>
    <property type="match status" value="1"/>
</dbReference>
<gene>
    <name evidence="8" type="ORF">OD750_016550</name>
</gene>
<comment type="caution">
    <text evidence="8">The sequence shown here is derived from an EMBL/GenBank/DDBJ whole genome shotgun (WGS) entry which is preliminary data.</text>
</comment>
<evidence type="ECO:0000256" key="1">
    <source>
        <dbReference type="ARBA" id="ARBA00006620"/>
    </source>
</evidence>
<reference evidence="8" key="1">
    <citation type="submission" date="2023-02" db="EMBL/GenBank/DDBJ databases">
        <title>Tahibacter soli sp. nov. isolated from soil.</title>
        <authorList>
            <person name="Baek J.H."/>
            <person name="Lee J.K."/>
            <person name="Choi D.G."/>
            <person name="Jeon C.O."/>
        </authorList>
    </citation>
    <scope>NUCLEOTIDE SEQUENCE</scope>
    <source>
        <strain evidence="8">BL</strain>
    </source>
</reference>
<dbReference type="GO" id="GO:0003729">
    <property type="term" value="F:mRNA binding"/>
    <property type="evidence" value="ECO:0007669"/>
    <property type="project" value="InterPro"/>
</dbReference>
<dbReference type="GO" id="GO:0016787">
    <property type="term" value="F:hydrolase activity"/>
    <property type="evidence" value="ECO:0007669"/>
    <property type="project" value="UniProtKB-KW"/>
</dbReference>
<evidence type="ECO:0000256" key="6">
    <source>
        <dbReference type="ARBA" id="ARBA00022884"/>
    </source>
</evidence>
<keyword evidence="6" id="KW-0694">RNA-binding</keyword>
<protein>
    <submittedName>
        <fullName evidence="8">Type II toxin-antitoxin system HicA family toxin</fullName>
    </submittedName>
</protein>
<sequence length="75" mass="8267">MNTMDFVAVVKDEAARLGYSFEVVKNRGKGSHRMVHVGGRKSTVPFASGDIPLGTRRAILKQLRLDPALASRQTR</sequence>
<keyword evidence="9" id="KW-1185">Reference proteome</keyword>
<evidence type="ECO:0000256" key="3">
    <source>
        <dbReference type="ARBA" id="ARBA00022722"/>
    </source>
</evidence>
<organism evidence="8 9">
    <name type="scientific">Tahibacter soli</name>
    <dbReference type="NCBI Taxonomy" id="2983605"/>
    <lineage>
        <taxon>Bacteria</taxon>
        <taxon>Pseudomonadati</taxon>
        <taxon>Pseudomonadota</taxon>
        <taxon>Gammaproteobacteria</taxon>
        <taxon>Lysobacterales</taxon>
        <taxon>Rhodanobacteraceae</taxon>
        <taxon>Tahibacter</taxon>
    </lineage>
</organism>
<dbReference type="AlphaFoldDB" id="A0A9X4BKD9"/>
<evidence type="ECO:0000256" key="7">
    <source>
        <dbReference type="ARBA" id="ARBA00023016"/>
    </source>
</evidence>
<evidence type="ECO:0000256" key="5">
    <source>
        <dbReference type="ARBA" id="ARBA00022801"/>
    </source>
</evidence>